<dbReference type="InterPro" id="IPR016187">
    <property type="entry name" value="CTDL_fold"/>
</dbReference>
<protein>
    <recommendedName>
        <fullName evidence="3">C-type lectin domain-containing protein</fullName>
    </recommendedName>
</protein>
<gene>
    <name evidence="1" type="ORF">PoB_006497000</name>
</gene>
<evidence type="ECO:0000313" key="2">
    <source>
        <dbReference type="Proteomes" id="UP000735302"/>
    </source>
</evidence>
<evidence type="ECO:0008006" key="3">
    <source>
        <dbReference type="Google" id="ProtNLM"/>
    </source>
</evidence>
<dbReference type="EMBL" id="BLXT01007319">
    <property type="protein sequence ID" value="GFO38465.1"/>
    <property type="molecule type" value="Genomic_DNA"/>
</dbReference>
<dbReference type="Proteomes" id="UP000735302">
    <property type="component" value="Unassembled WGS sequence"/>
</dbReference>
<accession>A0AAV4D2Z6</accession>
<dbReference type="AlphaFoldDB" id="A0AAV4D2Z6"/>
<comment type="caution">
    <text evidence="1">The sequence shown here is derived from an EMBL/GenBank/DDBJ whole genome shotgun (WGS) entry which is preliminary data.</text>
</comment>
<reference evidence="1 2" key="1">
    <citation type="journal article" date="2021" name="Elife">
        <title>Chloroplast acquisition without the gene transfer in kleptoplastic sea slugs, Plakobranchus ocellatus.</title>
        <authorList>
            <person name="Maeda T."/>
            <person name="Takahashi S."/>
            <person name="Yoshida T."/>
            <person name="Shimamura S."/>
            <person name="Takaki Y."/>
            <person name="Nagai Y."/>
            <person name="Toyoda A."/>
            <person name="Suzuki Y."/>
            <person name="Arimoto A."/>
            <person name="Ishii H."/>
            <person name="Satoh N."/>
            <person name="Nishiyama T."/>
            <person name="Hasebe M."/>
            <person name="Maruyama T."/>
            <person name="Minagawa J."/>
            <person name="Obokata J."/>
            <person name="Shigenobu S."/>
        </authorList>
    </citation>
    <scope>NUCLEOTIDE SEQUENCE [LARGE SCALE GENOMIC DNA]</scope>
</reference>
<dbReference type="SUPFAM" id="SSF56436">
    <property type="entry name" value="C-type lectin-like"/>
    <property type="match status" value="1"/>
</dbReference>
<sequence length="117" mass="13353">MTIGRTGDPTCGWLGLIVALKASGTGILRVKDRTFPMVLLTGWLMSQIMLDHRLQVKGNIQRIIVYIKKYVRRTFKPDENCMVMAPGNWKWNDIACDSYKFPLCEISEQDLIALNGY</sequence>
<organism evidence="1 2">
    <name type="scientific">Plakobranchus ocellatus</name>
    <dbReference type="NCBI Taxonomy" id="259542"/>
    <lineage>
        <taxon>Eukaryota</taxon>
        <taxon>Metazoa</taxon>
        <taxon>Spiralia</taxon>
        <taxon>Lophotrochozoa</taxon>
        <taxon>Mollusca</taxon>
        <taxon>Gastropoda</taxon>
        <taxon>Heterobranchia</taxon>
        <taxon>Euthyneura</taxon>
        <taxon>Panpulmonata</taxon>
        <taxon>Sacoglossa</taxon>
        <taxon>Placobranchoidea</taxon>
        <taxon>Plakobranchidae</taxon>
        <taxon>Plakobranchus</taxon>
    </lineage>
</organism>
<name>A0AAV4D2Z6_9GAST</name>
<proteinExistence type="predicted"/>
<keyword evidence="2" id="KW-1185">Reference proteome</keyword>
<evidence type="ECO:0000313" key="1">
    <source>
        <dbReference type="EMBL" id="GFO38465.1"/>
    </source>
</evidence>